<evidence type="ECO:0000313" key="7">
    <source>
        <dbReference type="Proteomes" id="UP001528920"/>
    </source>
</evidence>
<dbReference type="SMART" id="SM00100">
    <property type="entry name" value="cNMP"/>
    <property type="match status" value="1"/>
</dbReference>
<comment type="caution">
    <text evidence="6">The sequence shown here is derived from an EMBL/GenBank/DDBJ whole genome shotgun (WGS) entry which is preliminary data.</text>
</comment>
<gene>
    <name evidence="6" type="ORF">L3049_14985</name>
</gene>
<dbReference type="InterPro" id="IPR000595">
    <property type="entry name" value="cNMP-bd_dom"/>
</dbReference>
<evidence type="ECO:0000313" key="6">
    <source>
        <dbReference type="EMBL" id="MDE5419303.1"/>
    </source>
</evidence>
<evidence type="ECO:0000256" key="1">
    <source>
        <dbReference type="ARBA" id="ARBA00023015"/>
    </source>
</evidence>
<dbReference type="InterPro" id="IPR018490">
    <property type="entry name" value="cNMP-bd_dom_sf"/>
</dbReference>
<protein>
    <submittedName>
        <fullName evidence="6">Crp/Fnr family transcriptional regulator</fullName>
    </submittedName>
</protein>
<dbReference type="EMBL" id="JAKJSC010000003">
    <property type="protein sequence ID" value="MDE5419303.1"/>
    <property type="molecule type" value="Genomic_DNA"/>
</dbReference>
<dbReference type="CDD" id="cd00038">
    <property type="entry name" value="CAP_ED"/>
    <property type="match status" value="1"/>
</dbReference>
<dbReference type="RefSeq" id="WP_275110633.1">
    <property type="nucleotide sequence ID" value="NZ_JAKJSC010000003.1"/>
</dbReference>
<dbReference type="Pfam" id="PF00027">
    <property type="entry name" value="cNMP_binding"/>
    <property type="match status" value="1"/>
</dbReference>
<keyword evidence="1" id="KW-0805">Transcription regulation</keyword>
<dbReference type="InterPro" id="IPR014710">
    <property type="entry name" value="RmlC-like_jellyroll"/>
</dbReference>
<organism evidence="6 7">
    <name type="scientific">Paralabilibaculum antarcticum</name>
    <dbReference type="NCBI Taxonomy" id="2912572"/>
    <lineage>
        <taxon>Bacteria</taxon>
        <taxon>Pseudomonadati</taxon>
        <taxon>Bacteroidota</taxon>
        <taxon>Bacteroidia</taxon>
        <taxon>Marinilabiliales</taxon>
        <taxon>Marinifilaceae</taxon>
        <taxon>Paralabilibaculum</taxon>
    </lineage>
</organism>
<dbReference type="PROSITE" id="PS51063">
    <property type="entry name" value="HTH_CRP_2"/>
    <property type="match status" value="1"/>
</dbReference>
<keyword evidence="2" id="KW-0238">DNA-binding</keyword>
<feature type="domain" description="Cyclic nucleotide-binding" evidence="4">
    <location>
        <begin position="12"/>
        <end position="135"/>
    </location>
</feature>
<dbReference type="PROSITE" id="PS50042">
    <property type="entry name" value="CNMP_BINDING_3"/>
    <property type="match status" value="1"/>
</dbReference>
<accession>A0ABT5VV60</accession>
<keyword evidence="7" id="KW-1185">Reference proteome</keyword>
<dbReference type="Gene3D" id="2.60.120.10">
    <property type="entry name" value="Jelly Rolls"/>
    <property type="match status" value="1"/>
</dbReference>
<sequence>MEDLKQISACTLFNGMSETSVAELLSKINYTFKTYAKGDYLIKKDSYLKSLFILVEGEVYGEVTDENGKVFHLTEQKAPMALASALVFGKDLEYPLDILAKTNLKILQIEKTEVMNLMQTNQLFFQNYMEKVAERTHFLHNKISCFSLRTLKEKLFVYLLRLSKDQNSDTLTIKKSQSELAHHFGVNRPSLTREIRNLHNNGFIQAEGKEIKLLKKQDMQRMIACNSSSCINSLRD</sequence>
<dbReference type="InterPro" id="IPR012318">
    <property type="entry name" value="HTH_CRP"/>
</dbReference>
<dbReference type="Pfam" id="PF13545">
    <property type="entry name" value="HTH_Crp_2"/>
    <property type="match status" value="1"/>
</dbReference>
<evidence type="ECO:0000259" key="4">
    <source>
        <dbReference type="PROSITE" id="PS50042"/>
    </source>
</evidence>
<evidence type="ECO:0000259" key="5">
    <source>
        <dbReference type="PROSITE" id="PS51063"/>
    </source>
</evidence>
<dbReference type="SUPFAM" id="SSF46785">
    <property type="entry name" value="Winged helix' DNA-binding domain"/>
    <property type="match status" value="1"/>
</dbReference>
<keyword evidence="3" id="KW-0804">Transcription</keyword>
<reference evidence="6 7" key="1">
    <citation type="submission" date="2022-01" db="EMBL/GenBank/DDBJ databases">
        <title>Labilibaculum sp. nov, a marine bacterium isolated from Antarctica.</title>
        <authorList>
            <person name="Dai W."/>
        </authorList>
    </citation>
    <scope>NUCLEOTIDE SEQUENCE [LARGE SCALE GENOMIC DNA]</scope>
    <source>
        <strain evidence="6 7">DW002</strain>
    </source>
</reference>
<proteinExistence type="predicted"/>
<dbReference type="InterPro" id="IPR036390">
    <property type="entry name" value="WH_DNA-bd_sf"/>
</dbReference>
<evidence type="ECO:0000256" key="3">
    <source>
        <dbReference type="ARBA" id="ARBA00023163"/>
    </source>
</evidence>
<feature type="domain" description="HTH crp-type" evidence="5">
    <location>
        <begin position="149"/>
        <end position="217"/>
    </location>
</feature>
<dbReference type="SMART" id="SM00419">
    <property type="entry name" value="HTH_CRP"/>
    <property type="match status" value="1"/>
</dbReference>
<dbReference type="SUPFAM" id="SSF51206">
    <property type="entry name" value="cAMP-binding domain-like"/>
    <property type="match status" value="1"/>
</dbReference>
<evidence type="ECO:0000256" key="2">
    <source>
        <dbReference type="ARBA" id="ARBA00023125"/>
    </source>
</evidence>
<dbReference type="Proteomes" id="UP001528920">
    <property type="component" value="Unassembled WGS sequence"/>
</dbReference>
<name>A0ABT5VV60_9BACT</name>